<accession>A0AAV1TYA5</accession>
<name>A0AAV1TYA5_9STRA</name>
<protein>
    <submittedName>
        <fullName evidence="2">Uncharacterized protein</fullName>
    </submittedName>
</protein>
<dbReference type="EMBL" id="CAKLBY020000101">
    <property type="protein sequence ID" value="CAK7926582.1"/>
    <property type="molecule type" value="Genomic_DNA"/>
</dbReference>
<evidence type="ECO:0000313" key="3">
    <source>
        <dbReference type="Proteomes" id="UP001162060"/>
    </source>
</evidence>
<proteinExistence type="predicted"/>
<gene>
    <name evidence="2" type="ORF">PM001_LOCUS11732</name>
    <name evidence="1" type="ORF">PM001_LOCUS1257</name>
</gene>
<dbReference type="EMBL" id="CAKLBY020000014">
    <property type="protein sequence ID" value="CAK7896527.1"/>
    <property type="molecule type" value="Genomic_DNA"/>
</dbReference>
<evidence type="ECO:0000313" key="1">
    <source>
        <dbReference type="EMBL" id="CAK7896527.1"/>
    </source>
</evidence>
<reference evidence="2" key="1">
    <citation type="submission" date="2024-01" db="EMBL/GenBank/DDBJ databases">
        <authorList>
            <person name="Webb A."/>
        </authorList>
    </citation>
    <scope>NUCLEOTIDE SEQUENCE</scope>
    <source>
        <strain evidence="2">Pm1</strain>
    </source>
</reference>
<sequence length="66" mass="7619">MDNAFSILAGIKLDGLHNVLLYGTLVLWKSMPPDEPLRLSANHSLIDKRFHIVQLVIVGFIKYHWY</sequence>
<comment type="caution">
    <text evidence="2">The sequence shown here is derived from an EMBL/GenBank/DDBJ whole genome shotgun (WGS) entry which is preliminary data.</text>
</comment>
<organism evidence="2 3">
    <name type="scientific">Peronospora matthiolae</name>
    <dbReference type="NCBI Taxonomy" id="2874970"/>
    <lineage>
        <taxon>Eukaryota</taxon>
        <taxon>Sar</taxon>
        <taxon>Stramenopiles</taxon>
        <taxon>Oomycota</taxon>
        <taxon>Peronosporomycetes</taxon>
        <taxon>Peronosporales</taxon>
        <taxon>Peronosporaceae</taxon>
        <taxon>Peronospora</taxon>
    </lineage>
</organism>
<evidence type="ECO:0000313" key="2">
    <source>
        <dbReference type="EMBL" id="CAK7926582.1"/>
    </source>
</evidence>
<dbReference type="Proteomes" id="UP001162060">
    <property type="component" value="Unassembled WGS sequence"/>
</dbReference>
<dbReference type="AlphaFoldDB" id="A0AAV1TYA5"/>